<dbReference type="AlphaFoldDB" id="A0A433WM09"/>
<gene>
    <name evidence="2" type="ORF">ECE50_030450</name>
</gene>
<dbReference type="EMBL" id="RIAR02000002">
    <property type="protein sequence ID" value="NSL91183.1"/>
    <property type="molecule type" value="Genomic_DNA"/>
</dbReference>
<dbReference type="SUPFAM" id="SSF55486">
    <property type="entry name" value="Metalloproteases ('zincins'), catalytic domain"/>
    <property type="match status" value="1"/>
</dbReference>
<geneLocation type="plasmid" evidence="2">
    <name>MgbsP1</name>
</geneLocation>
<dbReference type="Pfam" id="PF12388">
    <property type="entry name" value="Peptidase_M57"/>
    <property type="match status" value="1"/>
</dbReference>
<dbReference type="SUPFAM" id="SSF89372">
    <property type="entry name" value="Fucose-specific lectin"/>
    <property type="match status" value="2"/>
</dbReference>
<proteinExistence type="predicted"/>
<dbReference type="Gene3D" id="3.40.390.10">
    <property type="entry name" value="Collagenase (Catalytic Domain)"/>
    <property type="match status" value="1"/>
</dbReference>
<dbReference type="Gene3D" id="2.120.10.70">
    <property type="entry name" value="Fucose-specific lectin"/>
    <property type="match status" value="2"/>
</dbReference>
<dbReference type="Proteomes" id="UP000281028">
    <property type="component" value="Unassembled WGS sequence"/>
</dbReference>
<dbReference type="GO" id="GO:0008237">
    <property type="term" value="F:metallopeptidase activity"/>
    <property type="evidence" value="ECO:0007669"/>
    <property type="project" value="InterPro"/>
</dbReference>
<comment type="caution">
    <text evidence="2">The sequence shown here is derived from an EMBL/GenBank/DDBJ whole genome shotgun (WGS) entry which is preliminary data.</text>
</comment>
<protein>
    <recommendedName>
        <fullName evidence="1">PLL-like beta propeller domain-containing protein</fullName>
    </recommendedName>
</protein>
<name>A0A433WM09_9BACT</name>
<reference evidence="2" key="1">
    <citation type="submission" date="2020-05" db="EMBL/GenBank/DDBJ databases">
        <title>Chitinophaga laudate sp. nov., isolated from a tropical peat swamp.</title>
        <authorList>
            <person name="Goh C.B.S."/>
            <person name="Lee M.S."/>
            <person name="Parimannan S."/>
            <person name="Pasbakhsh P."/>
            <person name="Yule C.M."/>
            <person name="Rajandas H."/>
            <person name="Loke S."/>
            <person name="Croft L."/>
            <person name="Tan J.B.L."/>
        </authorList>
    </citation>
    <scope>NUCLEOTIDE SEQUENCE</scope>
    <source>
        <strain evidence="2">Mgbs1</strain>
        <plasmid evidence="2">MgbsP1</plasmid>
    </source>
</reference>
<dbReference type="Pfam" id="PF26607">
    <property type="entry name" value="DUF8189"/>
    <property type="match status" value="1"/>
</dbReference>
<keyword evidence="3" id="KW-1185">Reference proteome</keyword>
<evidence type="ECO:0000313" key="2">
    <source>
        <dbReference type="EMBL" id="NSL91183.1"/>
    </source>
</evidence>
<organism evidence="2 3">
    <name type="scientific">Chitinophaga solisilvae</name>
    <dbReference type="NCBI Taxonomy" id="1233460"/>
    <lineage>
        <taxon>Bacteria</taxon>
        <taxon>Pseudomonadati</taxon>
        <taxon>Bacteroidota</taxon>
        <taxon>Chitinophagia</taxon>
        <taxon>Chitinophagales</taxon>
        <taxon>Chitinophagaceae</taxon>
        <taxon>Chitinophaga</taxon>
    </lineage>
</organism>
<dbReference type="InterPro" id="IPR058502">
    <property type="entry name" value="PLL-like_beta-prop"/>
</dbReference>
<dbReference type="InterPro" id="IPR024653">
    <property type="entry name" value="Peptidase_M10/M27/M57"/>
</dbReference>
<dbReference type="OrthoDB" id="7671932at2"/>
<evidence type="ECO:0000313" key="3">
    <source>
        <dbReference type="Proteomes" id="UP000281028"/>
    </source>
</evidence>
<sequence>MQNKFSLFLCCLLILLGFSCRKESSPPDDAGASFTSVLSRIRAAGFSTEGVQRIDSGYLVERDILLYEKDLVVLPENVVLRVAETEQYSTRELVRNLPRTLRVRAAGLPQPYVQAVQQAIANYNALGLALTFTYVASGTVDITVNGTCMGTGLRGTSGFPANGNPYPTITLNTCSPELSNNTDFIRHVIEHEIGHSIGLRHTDWFSSVSCGGAAVNEGAGTIGALPIPGTPSGFDEGSFMLKCYSLGVTGDPGGSFNANDRIAMEGLYAPFRETPCNSSPVAISRDVNNMSVFAIGPSSNLIHKSWNNTGKWARWQILGPINSLPAAVSRSVNFMDVFAKGASGNLVHLPWTSARGWGKWIDLQGSVEGAPAAVSRAPGVITVFARSAANRLVSRTWINGSGWQAWEDLGGNIISDPAAVSRDANNIFVFAQTAGNTLAHISWSAGTGWSAWSNLGGAIDGVPAADSRIPQVVNVFAKSTTGTLTTISWSESGGWSAWSNLGGVLSSAPAAVSRDAGNLQVFAVSGTAIVSYNWTTPGSWTSGNIGGPVNSMPAVTSRSADYVNVFARSGTEVHMISWTNGTGWTTWGGI</sequence>
<dbReference type="PROSITE" id="PS51257">
    <property type="entry name" value="PROKAR_LIPOPROTEIN"/>
    <property type="match status" value="1"/>
</dbReference>
<dbReference type="CDD" id="cd22954">
    <property type="entry name" value="PLL_lectin"/>
    <property type="match status" value="1"/>
</dbReference>
<feature type="domain" description="PLL-like beta propeller" evidence="1">
    <location>
        <begin position="278"/>
        <end position="542"/>
    </location>
</feature>
<evidence type="ECO:0000259" key="1">
    <source>
        <dbReference type="Pfam" id="PF26607"/>
    </source>
</evidence>
<accession>A0A433WM09</accession>
<keyword evidence="2" id="KW-0614">Plasmid</keyword>
<dbReference type="InterPro" id="IPR024079">
    <property type="entry name" value="MetalloPept_cat_dom_sf"/>
</dbReference>